<keyword evidence="1" id="KW-0812">Transmembrane</keyword>
<accession>A0A841SY89</accession>
<comment type="caution">
    <text evidence="2">The sequence shown here is derived from an EMBL/GenBank/DDBJ whole genome shotgun (WGS) entry which is preliminary data.</text>
</comment>
<dbReference type="EMBL" id="JACJVQ010000011">
    <property type="protein sequence ID" value="MBB6635138.1"/>
    <property type="molecule type" value="Genomic_DNA"/>
</dbReference>
<reference evidence="2 3" key="1">
    <citation type="submission" date="2020-08" db="EMBL/GenBank/DDBJ databases">
        <title>Cohnella phylogeny.</title>
        <authorList>
            <person name="Dunlap C."/>
        </authorList>
    </citation>
    <scope>NUCLEOTIDE SEQUENCE [LARGE SCALE GENOMIC DNA]</scope>
    <source>
        <strain evidence="2 3">DSM 25241</strain>
    </source>
</reference>
<keyword evidence="1" id="KW-0472">Membrane</keyword>
<dbReference type="RefSeq" id="WP_185120382.1">
    <property type="nucleotide sequence ID" value="NZ_JACJVQ010000011.1"/>
</dbReference>
<gene>
    <name evidence="2" type="ORF">H7B67_13540</name>
</gene>
<feature type="transmembrane region" description="Helical" evidence="1">
    <location>
        <begin position="33"/>
        <end position="50"/>
    </location>
</feature>
<evidence type="ECO:0000313" key="3">
    <source>
        <dbReference type="Proteomes" id="UP000535838"/>
    </source>
</evidence>
<keyword evidence="1" id="KW-1133">Transmembrane helix</keyword>
<organism evidence="2 3">
    <name type="scientific">Cohnella thailandensis</name>
    <dbReference type="NCBI Taxonomy" id="557557"/>
    <lineage>
        <taxon>Bacteria</taxon>
        <taxon>Bacillati</taxon>
        <taxon>Bacillota</taxon>
        <taxon>Bacilli</taxon>
        <taxon>Bacillales</taxon>
        <taxon>Paenibacillaceae</taxon>
        <taxon>Cohnella</taxon>
    </lineage>
</organism>
<evidence type="ECO:0000313" key="2">
    <source>
        <dbReference type="EMBL" id="MBB6635138.1"/>
    </source>
</evidence>
<dbReference type="Proteomes" id="UP000535838">
    <property type="component" value="Unassembled WGS sequence"/>
</dbReference>
<feature type="transmembrane region" description="Helical" evidence="1">
    <location>
        <begin position="6"/>
        <end position="21"/>
    </location>
</feature>
<name>A0A841SY89_9BACL</name>
<evidence type="ECO:0000256" key="1">
    <source>
        <dbReference type="SAM" id="Phobius"/>
    </source>
</evidence>
<sequence length="73" mass="8262">MNKALVAEVTIAVAFIVWFERKRVKKIPGKERTLFVLLLLSAWIMAFFDLPNTPGLASVFDSLFGPLRPLVEE</sequence>
<protein>
    <submittedName>
        <fullName evidence="2">Uncharacterized protein</fullName>
    </submittedName>
</protein>
<proteinExistence type="predicted"/>
<keyword evidence="3" id="KW-1185">Reference proteome</keyword>
<dbReference type="AlphaFoldDB" id="A0A841SY89"/>